<comment type="caution">
    <text evidence="2">The sequence shown here is derived from an EMBL/GenBank/DDBJ whole genome shotgun (WGS) entry which is preliminary data.</text>
</comment>
<sequence>VALLKAVQDTCHEDPKLLDYFGVLVAELYWTRCLEEDVILAWFDYGTGAGITVFRMQVVDFV</sequence>
<gene>
    <name evidence="2" type="ORF">KIPB_016504</name>
</gene>
<dbReference type="SUPFAM" id="SSF48371">
    <property type="entry name" value="ARM repeat"/>
    <property type="match status" value="1"/>
</dbReference>
<organism evidence="2 3">
    <name type="scientific">Kipferlia bialata</name>
    <dbReference type="NCBI Taxonomy" id="797122"/>
    <lineage>
        <taxon>Eukaryota</taxon>
        <taxon>Metamonada</taxon>
        <taxon>Carpediemonas-like organisms</taxon>
        <taxon>Kipferlia</taxon>
    </lineage>
</organism>
<feature type="non-terminal residue" evidence="2">
    <location>
        <position position="62"/>
    </location>
</feature>
<dbReference type="InterPro" id="IPR016024">
    <property type="entry name" value="ARM-type_fold"/>
</dbReference>
<feature type="domain" description="W2" evidence="1">
    <location>
        <begin position="1"/>
        <end position="62"/>
    </location>
</feature>
<dbReference type="Pfam" id="PF02020">
    <property type="entry name" value="W2"/>
    <property type="match status" value="1"/>
</dbReference>
<evidence type="ECO:0000313" key="3">
    <source>
        <dbReference type="Proteomes" id="UP000265618"/>
    </source>
</evidence>
<dbReference type="InterPro" id="IPR003307">
    <property type="entry name" value="W2_domain"/>
</dbReference>
<feature type="non-terminal residue" evidence="2">
    <location>
        <position position="1"/>
    </location>
</feature>
<dbReference type="PROSITE" id="PS51363">
    <property type="entry name" value="W2"/>
    <property type="match status" value="1"/>
</dbReference>
<dbReference type="Gene3D" id="1.25.40.180">
    <property type="match status" value="1"/>
</dbReference>
<name>A0A9K3GSD6_9EUKA</name>
<protein>
    <recommendedName>
        <fullName evidence="1">W2 domain-containing protein</fullName>
    </recommendedName>
</protein>
<proteinExistence type="predicted"/>
<keyword evidence="3" id="KW-1185">Reference proteome</keyword>
<dbReference type="EMBL" id="BDIP01010134">
    <property type="protein sequence ID" value="GIQ92621.1"/>
    <property type="molecule type" value="Genomic_DNA"/>
</dbReference>
<dbReference type="Proteomes" id="UP000265618">
    <property type="component" value="Unassembled WGS sequence"/>
</dbReference>
<accession>A0A9K3GSD6</accession>
<evidence type="ECO:0000313" key="2">
    <source>
        <dbReference type="EMBL" id="GIQ92621.1"/>
    </source>
</evidence>
<evidence type="ECO:0000259" key="1">
    <source>
        <dbReference type="PROSITE" id="PS51363"/>
    </source>
</evidence>
<dbReference type="AlphaFoldDB" id="A0A9K3GSD6"/>
<reference evidence="2 3" key="1">
    <citation type="journal article" date="2018" name="PLoS ONE">
        <title>The draft genome of Kipferlia bialata reveals reductive genome evolution in fornicate parasites.</title>
        <authorList>
            <person name="Tanifuji G."/>
            <person name="Takabayashi S."/>
            <person name="Kume K."/>
            <person name="Takagi M."/>
            <person name="Nakayama T."/>
            <person name="Kamikawa R."/>
            <person name="Inagaki Y."/>
            <person name="Hashimoto T."/>
        </authorList>
    </citation>
    <scope>NUCLEOTIDE SEQUENCE [LARGE SCALE GENOMIC DNA]</scope>
    <source>
        <strain evidence="2">NY0173</strain>
    </source>
</reference>